<comment type="similarity">
    <text evidence="2">Belongs to the tetraspanin (TM4SF) family.</text>
</comment>
<feature type="non-terminal residue" evidence="11">
    <location>
        <position position="1"/>
    </location>
</feature>
<proteinExistence type="inferred from homology"/>
<dbReference type="EMBL" id="FJ117095">
    <property type="protein sequence ID" value="AFG67462.1"/>
    <property type="molecule type" value="Genomic_DNA"/>
</dbReference>
<evidence type="ECO:0000256" key="6">
    <source>
        <dbReference type="SAM" id="Phobius"/>
    </source>
</evidence>
<feature type="transmembrane region" description="Helical" evidence="6">
    <location>
        <begin position="69"/>
        <end position="93"/>
    </location>
</feature>
<keyword evidence="4 6" id="KW-1133">Transmembrane helix</keyword>
<evidence type="ECO:0000256" key="4">
    <source>
        <dbReference type="ARBA" id="ARBA00022989"/>
    </source>
</evidence>
<protein>
    <submittedName>
        <fullName evidence="11">Uncharacterized protein</fullName>
    </submittedName>
</protein>
<reference evidence="11" key="1">
    <citation type="submission" date="2008-08" db="EMBL/GenBank/DDBJ databases">
        <title>Nucleotide Diversity and Divergence in the Loblolly Pine Gene Space.</title>
        <authorList>
            <person name="Neale D.B."/>
            <person name="Wegrzyn J.L."/>
            <person name="Lee J.M."/>
            <person name="Eckert A.J."/>
            <person name="Liechty J.D."/>
            <person name="Stevens K.A."/>
            <person name="Langley C.H."/>
        </authorList>
    </citation>
    <scope>NUCLEOTIDE SEQUENCE</scope>
    <source>
        <strain evidence="7">4418</strain>
        <strain evidence="11">4421</strain>
        <strain evidence="8">4423</strain>
        <strain evidence="9">4429</strain>
        <strain evidence="10">4430</strain>
        <tissue evidence="11">Megagametophyte</tissue>
    </source>
</reference>
<keyword evidence="5 6" id="KW-0472">Membrane</keyword>
<dbReference type="EMBL" id="FJ117098">
    <property type="protein sequence ID" value="AFG67457.1"/>
    <property type="molecule type" value="Genomic_DNA"/>
</dbReference>
<evidence type="ECO:0000313" key="8">
    <source>
        <dbReference type="EMBL" id="AFG67457.1"/>
    </source>
</evidence>
<dbReference type="PRINTS" id="PR00259">
    <property type="entry name" value="TMFOUR"/>
</dbReference>
<dbReference type="InterPro" id="IPR018499">
    <property type="entry name" value="Tetraspanin/Peripherin"/>
</dbReference>
<evidence type="ECO:0000256" key="1">
    <source>
        <dbReference type="ARBA" id="ARBA00004141"/>
    </source>
</evidence>
<evidence type="ECO:0000313" key="10">
    <source>
        <dbReference type="EMBL" id="AFG67461.1"/>
    </source>
</evidence>
<dbReference type="EMBL" id="FJ117094">
    <property type="protein sequence ID" value="AFG67460.1"/>
    <property type="molecule type" value="Genomic_DNA"/>
</dbReference>
<evidence type="ECO:0000313" key="9">
    <source>
        <dbReference type="EMBL" id="AFG67460.1"/>
    </source>
</evidence>
<evidence type="ECO:0000256" key="2">
    <source>
        <dbReference type="ARBA" id="ARBA00006840"/>
    </source>
</evidence>
<dbReference type="Pfam" id="PF00335">
    <property type="entry name" value="Tetraspanin"/>
    <property type="match status" value="1"/>
</dbReference>
<evidence type="ECO:0000313" key="11">
    <source>
        <dbReference type="EMBL" id="AFG67462.1"/>
    </source>
</evidence>
<dbReference type="InterPro" id="IPR044991">
    <property type="entry name" value="TET_plant"/>
</dbReference>
<dbReference type="AlphaFoldDB" id="H9WZL9"/>
<evidence type="ECO:0000256" key="5">
    <source>
        <dbReference type="ARBA" id="ARBA00023136"/>
    </source>
</evidence>
<name>H9WZL9_PINTA</name>
<dbReference type="EMBL" id="FJ117099">
    <property type="protein sequence ID" value="AFG67461.1"/>
    <property type="molecule type" value="Genomic_DNA"/>
</dbReference>
<dbReference type="EMBL" id="FJ117097">
    <property type="protein sequence ID" value="AFG67456.1"/>
    <property type="molecule type" value="Genomic_DNA"/>
</dbReference>
<feature type="transmembrane region" description="Helical" evidence="6">
    <location>
        <begin position="100"/>
        <end position="123"/>
    </location>
</feature>
<sequence length="140" mass="15707">KTQTPGGRVFLCKQVLCFFGFWDRRNKMPRVSNGVVGFLNFLVFLLSIPILGSGVWLATRHGTECEKFLTGPVVILGLFVMLVSLAGFIGACFRVSCLLWIYLFVTFLLIILLFFFTIFAFVVTNKGAGKVASDKGYRQY</sequence>
<accession>H9WZL9</accession>
<evidence type="ECO:0000256" key="3">
    <source>
        <dbReference type="ARBA" id="ARBA00022692"/>
    </source>
</evidence>
<feature type="non-terminal residue" evidence="11">
    <location>
        <position position="140"/>
    </location>
</feature>
<dbReference type="GO" id="GO:0009734">
    <property type="term" value="P:auxin-activated signaling pathway"/>
    <property type="evidence" value="ECO:0007669"/>
    <property type="project" value="InterPro"/>
</dbReference>
<dbReference type="GO" id="GO:0016020">
    <property type="term" value="C:membrane"/>
    <property type="evidence" value="ECO:0007669"/>
    <property type="project" value="UniProtKB-SubCell"/>
</dbReference>
<evidence type="ECO:0000313" key="7">
    <source>
        <dbReference type="EMBL" id="AFG67456.1"/>
    </source>
</evidence>
<dbReference type="PANTHER" id="PTHR32191">
    <property type="entry name" value="TETRASPANIN-8-RELATED"/>
    <property type="match status" value="1"/>
</dbReference>
<feature type="transmembrane region" description="Helical" evidence="6">
    <location>
        <begin position="34"/>
        <end position="57"/>
    </location>
</feature>
<gene>
    <name evidence="11" type="ORF">UMN_6343_01</name>
</gene>
<organism evidence="11">
    <name type="scientific">Pinus taeda</name>
    <name type="common">Loblolly pine</name>
    <dbReference type="NCBI Taxonomy" id="3352"/>
    <lineage>
        <taxon>Eukaryota</taxon>
        <taxon>Viridiplantae</taxon>
        <taxon>Streptophyta</taxon>
        <taxon>Embryophyta</taxon>
        <taxon>Tracheophyta</taxon>
        <taxon>Spermatophyta</taxon>
        <taxon>Pinopsida</taxon>
        <taxon>Pinidae</taxon>
        <taxon>Conifers I</taxon>
        <taxon>Pinales</taxon>
        <taxon>Pinaceae</taxon>
        <taxon>Pinus</taxon>
        <taxon>Pinus subgen. Pinus</taxon>
    </lineage>
</organism>
<keyword evidence="3 6" id="KW-0812">Transmembrane</keyword>
<comment type="subcellular location">
    <subcellularLocation>
        <location evidence="1">Membrane</location>
        <topology evidence="1">Multi-pass membrane protein</topology>
    </subcellularLocation>
</comment>